<proteinExistence type="predicted"/>
<dbReference type="SUPFAM" id="SSF56672">
    <property type="entry name" value="DNA/RNA polymerases"/>
    <property type="match status" value="1"/>
</dbReference>
<dbReference type="AlphaFoldDB" id="A0AAF0T8Z6"/>
<protein>
    <recommendedName>
        <fullName evidence="2">Reverse transcriptase domain-containing protein</fullName>
    </recommendedName>
</protein>
<dbReference type="Proteomes" id="UP001234989">
    <property type="component" value="Chromosome 1"/>
</dbReference>
<dbReference type="PANTHER" id="PTHR33116:SF84">
    <property type="entry name" value="RNA-DIRECTED DNA POLYMERASE"/>
    <property type="match status" value="1"/>
</dbReference>
<evidence type="ECO:0000259" key="2">
    <source>
        <dbReference type="PROSITE" id="PS50878"/>
    </source>
</evidence>
<reference evidence="3" key="1">
    <citation type="submission" date="2023-08" db="EMBL/GenBank/DDBJ databases">
        <title>A de novo genome assembly of Solanum verrucosum Schlechtendal, a Mexican diploid species geographically isolated from the other diploid A-genome species in potato relatives.</title>
        <authorList>
            <person name="Hosaka K."/>
        </authorList>
    </citation>
    <scope>NUCLEOTIDE SEQUENCE</scope>
    <source>
        <tissue evidence="3">Young leaves</tissue>
    </source>
</reference>
<gene>
    <name evidence="3" type="ORF">MTR67_002018</name>
</gene>
<feature type="transmembrane region" description="Helical" evidence="1">
    <location>
        <begin position="125"/>
        <end position="144"/>
    </location>
</feature>
<keyword evidence="1" id="KW-1133">Transmembrane helix</keyword>
<dbReference type="Pfam" id="PF00078">
    <property type="entry name" value="RVT_1"/>
    <property type="match status" value="1"/>
</dbReference>
<feature type="transmembrane region" description="Helical" evidence="1">
    <location>
        <begin position="182"/>
        <end position="202"/>
    </location>
</feature>
<keyword evidence="4" id="KW-1185">Reference proteome</keyword>
<keyword evidence="1" id="KW-0812">Transmembrane</keyword>
<dbReference type="InterPro" id="IPR000477">
    <property type="entry name" value="RT_dom"/>
</dbReference>
<keyword evidence="1" id="KW-0472">Membrane</keyword>
<evidence type="ECO:0000313" key="4">
    <source>
        <dbReference type="Proteomes" id="UP001234989"/>
    </source>
</evidence>
<evidence type="ECO:0000313" key="3">
    <source>
        <dbReference type="EMBL" id="WMV08633.1"/>
    </source>
</evidence>
<feature type="domain" description="Reverse transcriptase" evidence="2">
    <location>
        <begin position="1"/>
        <end position="147"/>
    </location>
</feature>
<dbReference type="PANTHER" id="PTHR33116">
    <property type="entry name" value="REVERSE TRANSCRIPTASE ZINC-BINDING DOMAIN-CONTAINING PROTEIN-RELATED-RELATED"/>
    <property type="match status" value="1"/>
</dbReference>
<evidence type="ECO:0000256" key="1">
    <source>
        <dbReference type="SAM" id="Phobius"/>
    </source>
</evidence>
<organism evidence="3 4">
    <name type="scientific">Solanum verrucosum</name>
    <dbReference type="NCBI Taxonomy" id="315347"/>
    <lineage>
        <taxon>Eukaryota</taxon>
        <taxon>Viridiplantae</taxon>
        <taxon>Streptophyta</taxon>
        <taxon>Embryophyta</taxon>
        <taxon>Tracheophyta</taxon>
        <taxon>Spermatophyta</taxon>
        <taxon>Magnoliopsida</taxon>
        <taxon>eudicotyledons</taxon>
        <taxon>Gunneridae</taxon>
        <taxon>Pentapetalae</taxon>
        <taxon>asterids</taxon>
        <taxon>lamiids</taxon>
        <taxon>Solanales</taxon>
        <taxon>Solanaceae</taxon>
        <taxon>Solanoideae</taxon>
        <taxon>Solaneae</taxon>
        <taxon>Solanum</taxon>
    </lineage>
</organism>
<dbReference type="InterPro" id="IPR043502">
    <property type="entry name" value="DNA/RNA_pol_sf"/>
</dbReference>
<dbReference type="PROSITE" id="PS50878">
    <property type="entry name" value="RT_POL"/>
    <property type="match status" value="1"/>
</dbReference>
<name>A0AAF0T8Z6_SOLVR</name>
<dbReference type="EMBL" id="CP133612">
    <property type="protein sequence ID" value="WMV08633.1"/>
    <property type="molecule type" value="Genomic_DNA"/>
</dbReference>
<accession>A0AAF0T8Z6</accession>
<sequence length="288" mass="32833">MVCVTSPKYSVMVNGIGYGYFEGKRGLRQGDPMSPLLFVLVIEYLSRVLKVMSPSPDFKFHPMCKNLKLTYLVFADDLIIFCSGKEQSVRRVMEALDHFTRVTGMIANMDKSNMFIAGTDEQTKALLLSITGFAVGTFPIRYLGLPLSSKKWSKLECQQLTAKITHRIKNGYAKMLSYAGRLQIIIAILFSIHSFWGAVFVLPQSVLKEVDRLCREYLWGNYQDKRSIALVSWKKLCIPKQYGGLNIKGCRIWNIASVGKLLWQFSTKQDSLWVKWIHGLYMKSEGNI</sequence>